<comment type="caution">
    <text evidence="1">The sequence shown here is derived from an EMBL/GenBank/DDBJ whole genome shotgun (WGS) entry which is preliminary data.</text>
</comment>
<proteinExistence type="predicted"/>
<gene>
    <name evidence="1" type="ORF">Patl1_05011</name>
</gene>
<accession>A0ACC1BPG4</accession>
<name>A0ACC1BPG4_9ROSI</name>
<evidence type="ECO:0000313" key="2">
    <source>
        <dbReference type="Proteomes" id="UP001164250"/>
    </source>
</evidence>
<dbReference type="Proteomes" id="UP001164250">
    <property type="component" value="Chromosome 3"/>
</dbReference>
<sequence>MDAIVSLADSETRKVSLGPVASGCEDRISKLPEDVLLYILSHLPIKDVLRTSALSKRWKYLWTSVSEIDFNEYNHELRLDMKTSFLDSVDNVLLRHDPSDIRKFHLVLKTRIIVERINSWVSAAVSHNVQELDLFLPVKKHFVLHYSLFTSESISILKLRMGSYFKFPCLIRLSNLKTLHLAVTFPDDRSTERFFSGCPVLEELVLDNCVWDHNKSITLCIPTLRALTIYNGPFSPDGLLDCVIIVHAENLTSLRYTSCLAIGLLPCNLTSLESAYVDAYVDITYLEHTEDEFPKRAISLLSRIHNVKSLTLSTDTMECLYLEENLQAGLPTFSSLTHLKVNFGESQYLSDQLLTCLLEKSPNIESLEIPEVFYPDSDRLSTAVPQCFNTRLKTVMISNIDGDDVRELWFLKYMLENATVLERVKIFCVDSEIELVKQEINQQLQPIHIRSKSCVIEFCDESNQEPDVFP</sequence>
<organism evidence="1 2">
    <name type="scientific">Pistacia atlantica</name>
    <dbReference type="NCBI Taxonomy" id="434234"/>
    <lineage>
        <taxon>Eukaryota</taxon>
        <taxon>Viridiplantae</taxon>
        <taxon>Streptophyta</taxon>
        <taxon>Embryophyta</taxon>
        <taxon>Tracheophyta</taxon>
        <taxon>Spermatophyta</taxon>
        <taxon>Magnoliopsida</taxon>
        <taxon>eudicotyledons</taxon>
        <taxon>Gunneridae</taxon>
        <taxon>Pentapetalae</taxon>
        <taxon>rosids</taxon>
        <taxon>malvids</taxon>
        <taxon>Sapindales</taxon>
        <taxon>Anacardiaceae</taxon>
        <taxon>Pistacia</taxon>
    </lineage>
</organism>
<evidence type="ECO:0000313" key="1">
    <source>
        <dbReference type="EMBL" id="KAJ0100946.1"/>
    </source>
</evidence>
<dbReference type="EMBL" id="CM047899">
    <property type="protein sequence ID" value="KAJ0100946.1"/>
    <property type="molecule type" value="Genomic_DNA"/>
</dbReference>
<reference evidence="2" key="1">
    <citation type="journal article" date="2023" name="G3 (Bethesda)">
        <title>Genome assembly and association tests identify interacting loci associated with vigor, precocity, and sex in interspecific pistachio rootstocks.</title>
        <authorList>
            <person name="Palmer W."/>
            <person name="Jacygrad E."/>
            <person name="Sagayaradj S."/>
            <person name="Cavanaugh K."/>
            <person name="Han R."/>
            <person name="Bertier L."/>
            <person name="Beede B."/>
            <person name="Kafkas S."/>
            <person name="Golino D."/>
            <person name="Preece J."/>
            <person name="Michelmore R."/>
        </authorList>
    </citation>
    <scope>NUCLEOTIDE SEQUENCE [LARGE SCALE GENOMIC DNA]</scope>
</reference>
<keyword evidence="2" id="KW-1185">Reference proteome</keyword>
<protein>
    <submittedName>
        <fullName evidence="1">Uncharacterized protein</fullName>
    </submittedName>
</protein>